<dbReference type="eggNOG" id="ENOG5031EGE">
    <property type="taxonomic scope" value="Bacteria"/>
</dbReference>
<accession>A0A0W0VG97</accession>
<comment type="caution">
    <text evidence="2">The sequence shown here is derived from an EMBL/GenBank/DDBJ whole genome shotgun (WGS) entry which is preliminary data.</text>
</comment>
<evidence type="ECO:0000313" key="2">
    <source>
        <dbReference type="EMBL" id="KTD18806.1"/>
    </source>
</evidence>
<keyword evidence="3" id="KW-1185">Reference proteome</keyword>
<protein>
    <recommendedName>
        <fullName evidence="4">Dot/Icm T4SS effector</fullName>
    </recommendedName>
</protein>
<name>A0A0W0VG97_9GAMM</name>
<dbReference type="RefSeq" id="WP_028372514.1">
    <property type="nucleotide sequence ID" value="NZ_CAAAJD010000004.1"/>
</dbReference>
<dbReference type="Proteomes" id="UP000054869">
    <property type="component" value="Unassembled WGS sequence"/>
</dbReference>
<dbReference type="AlphaFoldDB" id="A0A0W0VG97"/>
<dbReference type="EMBL" id="LNYI01000057">
    <property type="protein sequence ID" value="KTD18806.1"/>
    <property type="molecule type" value="Genomic_DNA"/>
</dbReference>
<dbReference type="PATRIC" id="fig|45067.4.peg.2529"/>
<gene>
    <name evidence="2" type="ORF">Llan_2409</name>
</gene>
<evidence type="ECO:0008006" key="4">
    <source>
        <dbReference type="Google" id="ProtNLM"/>
    </source>
</evidence>
<evidence type="ECO:0000313" key="3">
    <source>
        <dbReference type="Proteomes" id="UP000054869"/>
    </source>
</evidence>
<organism evidence="2 3">
    <name type="scientific">Legionella lansingensis</name>
    <dbReference type="NCBI Taxonomy" id="45067"/>
    <lineage>
        <taxon>Bacteria</taxon>
        <taxon>Pseudomonadati</taxon>
        <taxon>Pseudomonadota</taxon>
        <taxon>Gammaproteobacteria</taxon>
        <taxon>Legionellales</taxon>
        <taxon>Legionellaceae</taxon>
        <taxon>Legionella</taxon>
    </lineage>
</organism>
<proteinExistence type="predicted"/>
<sequence>MKERKERKNTTNTFGIRRGIVAEGKEALIRLNFNGLGKSNNQIPQAVDEKYSIRQGIVTESKEELIRLKFNGLGIPKNHDSISLPHDEKKDNRLQHNSPEPKRITQIKKEESASTRAKTPDLIHLTKSRPKIPARRKPTRRGTTFFDSATEKSLELSESTIHLDDLKQAILAAEKKYHEYYQLGTESRQPNGWFSRFWFRHGSVGQEKAGAFLDNITLKSSSALLTKLGAFLNHSETRYNNHSFASYTLDELCTLLQVKRRKQYDVAFANQILTKLNQLIRDEPVADTIEKGRENILLTQ</sequence>
<reference evidence="2 3" key="1">
    <citation type="submission" date="2015-11" db="EMBL/GenBank/DDBJ databases">
        <title>Genomic analysis of 38 Legionella species identifies large and diverse effector repertoires.</title>
        <authorList>
            <person name="Burstein D."/>
            <person name="Amaro F."/>
            <person name="Zusman T."/>
            <person name="Lifshitz Z."/>
            <person name="Cohen O."/>
            <person name="Gilbert J.A."/>
            <person name="Pupko T."/>
            <person name="Shuman H.A."/>
            <person name="Segal G."/>
        </authorList>
    </citation>
    <scope>NUCLEOTIDE SEQUENCE [LARGE SCALE GENOMIC DNA]</scope>
    <source>
        <strain evidence="2 3">ATCC 49751</strain>
    </source>
</reference>
<feature type="region of interest" description="Disordered" evidence="1">
    <location>
        <begin position="77"/>
        <end position="101"/>
    </location>
</feature>
<dbReference type="OrthoDB" id="5653090at2"/>
<evidence type="ECO:0000256" key="1">
    <source>
        <dbReference type="SAM" id="MobiDB-lite"/>
    </source>
</evidence>